<feature type="binding site" evidence="8">
    <location>
        <position position="119"/>
    </location>
    <ligand>
        <name>ATP</name>
        <dbReference type="ChEBI" id="CHEBI:30616"/>
    </ligand>
</feature>
<dbReference type="EC" id="2.7.7.108" evidence="8"/>
<feature type="active site" description="Proton acceptor" evidence="8">
    <location>
        <position position="241"/>
    </location>
</feature>
<feature type="binding site" evidence="8">
    <location>
        <position position="176"/>
    </location>
    <ligand>
        <name>ATP</name>
        <dbReference type="ChEBI" id="CHEBI:30616"/>
    </ligand>
</feature>
<keyword evidence="10" id="KW-1185">Reference proteome</keyword>
<organism evidence="9 10">
    <name type="scientific">Pacificibacter marinus</name>
    <dbReference type="NCBI Taxonomy" id="658057"/>
    <lineage>
        <taxon>Bacteria</taxon>
        <taxon>Pseudomonadati</taxon>
        <taxon>Pseudomonadota</taxon>
        <taxon>Alphaproteobacteria</taxon>
        <taxon>Rhodobacterales</taxon>
        <taxon>Roseobacteraceae</taxon>
        <taxon>Pacificibacter</taxon>
    </lineage>
</organism>
<evidence type="ECO:0000256" key="3">
    <source>
        <dbReference type="ARBA" id="ARBA00022695"/>
    </source>
</evidence>
<evidence type="ECO:0000313" key="9">
    <source>
        <dbReference type="EMBL" id="SLN25828.1"/>
    </source>
</evidence>
<reference evidence="9 10" key="1">
    <citation type="submission" date="2017-03" db="EMBL/GenBank/DDBJ databases">
        <authorList>
            <person name="Afonso C.L."/>
            <person name="Miller P.J."/>
            <person name="Scott M.A."/>
            <person name="Spackman E."/>
            <person name="Goraichik I."/>
            <person name="Dimitrov K.M."/>
            <person name="Suarez D.L."/>
            <person name="Swayne D.E."/>
        </authorList>
    </citation>
    <scope>NUCLEOTIDE SEQUENCE [LARGE SCALE GENOMIC DNA]</scope>
    <source>
        <strain evidence="9 10">CECT 7971</strain>
    </source>
</reference>
<dbReference type="NCBIfam" id="NF000658">
    <property type="entry name" value="PRK00029.1"/>
    <property type="match status" value="1"/>
</dbReference>
<dbReference type="EMBL" id="FWFW01000002">
    <property type="protein sequence ID" value="SLN25828.1"/>
    <property type="molecule type" value="Genomic_DNA"/>
</dbReference>
<feature type="binding site" evidence="8">
    <location>
        <position position="86"/>
    </location>
    <ligand>
        <name>ATP</name>
        <dbReference type="ChEBI" id="CHEBI:30616"/>
    </ligand>
</feature>
<comment type="catalytic activity">
    <reaction evidence="8">
        <text>L-seryl-[protein] + ATP = 3-O-(5'-adenylyl)-L-seryl-[protein] + diphosphate</text>
        <dbReference type="Rhea" id="RHEA:58120"/>
        <dbReference type="Rhea" id="RHEA-COMP:9863"/>
        <dbReference type="Rhea" id="RHEA-COMP:15073"/>
        <dbReference type="ChEBI" id="CHEBI:29999"/>
        <dbReference type="ChEBI" id="CHEBI:30616"/>
        <dbReference type="ChEBI" id="CHEBI:33019"/>
        <dbReference type="ChEBI" id="CHEBI:142516"/>
        <dbReference type="EC" id="2.7.7.108"/>
    </reaction>
</comment>
<dbReference type="GO" id="GO:0000287">
    <property type="term" value="F:magnesium ion binding"/>
    <property type="evidence" value="ECO:0007669"/>
    <property type="project" value="UniProtKB-UniRule"/>
</dbReference>
<comment type="catalytic activity">
    <reaction evidence="8">
        <text>L-tyrosyl-[protein] + UTP = O-(5'-uridylyl)-L-tyrosyl-[protein] + diphosphate</text>
        <dbReference type="Rhea" id="RHEA:83887"/>
        <dbReference type="Rhea" id="RHEA-COMP:10136"/>
        <dbReference type="Rhea" id="RHEA-COMP:20238"/>
        <dbReference type="ChEBI" id="CHEBI:33019"/>
        <dbReference type="ChEBI" id="CHEBI:46398"/>
        <dbReference type="ChEBI" id="CHEBI:46858"/>
        <dbReference type="ChEBI" id="CHEBI:90602"/>
    </reaction>
</comment>
<keyword evidence="8" id="KW-0464">Manganese</keyword>
<feature type="binding site" evidence="8">
    <location>
        <position position="251"/>
    </location>
    <ligand>
        <name>ATP</name>
        <dbReference type="ChEBI" id="CHEBI:30616"/>
    </ligand>
</feature>
<comment type="catalytic activity">
    <reaction evidence="8">
        <text>L-histidyl-[protein] + UTP = N(tele)-(5'-uridylyl)-L-histidyl-[protein] + diphosphate</text>
        <dbReference type="Rhea" id="RHEA:83891"/>
        <dbReference type="Rhea" id="RHEA-COMP:9745"/>
        <dbReference type="Rhea" id="RHEA-COMP:20239"/>
        <dbReference type="ChEBI" id="CHEBI:29979"/>
        <dbReference type="ChEBI" id="CHEBI:33019"/>
        <dbReference type="ChEBI" id="CHEBI:46398"/>
        <dbReference type="ChEBI" id="CHEBI:233474"/>
    </reaction>
</comment>
<evidence type="ECO:0000256" key="7">
    <source>
        <dbReference type="ARBA" id="ARBA00022842"/>
    </source>
</evidence>
<dbReference type="EC" id="2.7.7.-" evidence="8"/>
<evidence type="ECO:0000256" key="1">
    <source>
        <dbReference type="ARBA" id="ARBA00009747"/>
    </source>
</evidence>
<evidence type="ECO:0000313" key="10">
    <source>
        <dbReference type="Proteomes" id="UP000193307"/>
    </source>
</evidence>
<dbReference type="InterPro" id="IPR003846">
    <property type="entry name" value="SelO"/>
</dbReference>
<comment type="function">
    <text evidence="8">Nucleotidyltransferase involved in the post-translational modification of proteins. It can catalyze the addition of adenosine monophosphate (AMP) or uridine monophosphate (UMP) to a protein, resulting in modifications known as AMPylation and UMPylation.</text>
</comment>
<feature type="binding site" evidence="8">
    <location>
        <position position="87"/>
    </location>
    <ligand>
        <name>ATP</name>
        <dbReference type="ChEBI" id="CHEBI:30616"/>
    </ligand>
</feature>
<dbReference type="Pfam" id="PF02696">
    <property type="entry name" value="SelO"/>
    <property type="match status" value="1"/>
</dbReference>
<keyword evidence="3 8" id="KW-0548">Nucleotidyltransferase</keyword>
<dbReference type="AlphaFoldDB" id="A0A1Y5RUS4"/>
<keyword evidence="7 8" id="KW-0460">Magnesium</keyword>
<comment type="catalytic activity">
    <reaction evidence="8">
        <text>L-seryl-[protein] + UTP = O-(5'-uridylyl)-L-seryl-[protein] + diphosphate</text>
        <dbReference type="Rhea" id="RHEA:64604"/>
        <dbReference type="Rhea" id="RHEA-COMP:9863"/>
        <dbReference type="Rhea" id="RHEA-COMP:16635"/>
        <dbReference type="ChEBI" id="CHEBI:29999"/>
        <dbReference type="ChEBI" id="CHEBI:33019"/>
        <dbReference type="ChEBI" id="CHEBI:46398"/>
        <dbReference type="ChEBI" id="CHEBI:156051"/>
    </reaction>
</comment>
<feature type="binding site" evidence="8">
    <location>
        <position position="242"/>
    </location>
    <ligand>
        <name>Mg(2+)</name>
        <dbReference type="ChEBI" id="CHEBI:18420"/>
    </ligand>
</feature>
<comment type="cofactor">
    <cofactor evidence="8">
        <name>Mg(2+)</name>
        <dbReference type="ChEBI" id="CHEBI:18420"/>
    </cofactor>
    <cofactor evidence="8">
        <name>Mn(2+)</name>
        <dbReference type="ChEBI" id="CHEBI:29035"/>
    </cofactor>
</comment>
<comment type="catalytic activity">
    <reaction evidence="8">
        <text>L-threonyl-[protein] + ATP = 3-O-(5'-adenylyl)-L-threonyl-[protein] + diphosphate</text>
        <dbReference type="Rhea" id="RHEA:54292"/>
        <dbReference type="Rhea" id="RHEA-COMP:11060"/>
        <dbReference type="Rhea" id="RHEA-COMP:13847"/>
        <dbReference type="ChEBI" id="CHEBI:30013"/>
        <dbReference type="ChEBI" id="CHEBI:30616"/>
        <dbReference type="ChEBI" id="CHEBI:33019"/>
        <dbReference type="ChEBI" id="CHEBI:138113"/>
        <dbReference type="EC" id="2.7.7.108"/>
    </reaction>
</comment>
<gene>
    <name evidence="8" type="primary">ydiU</name>
    <name evidence="8" type="synonym">selO</name>
    <name evidence="9" type="ORF">PAM7971_00954</name>
</gene>
<feature type="binding site" evidence="8">
    <location>
        <position position="118"/>
    </location>
    <ligand>
        <name>ATP</name>
        <dbReference type="ChEBI" id="CHEBI:30616"/>
    </ligand>
</feature>
<feature type="binding site" evidence="8">
    <location>
        <position position="169"/>
    </location>
    <ligand>
        <name>ATP</name>
        <dbReference type="ChEBI" id="CHEBI:30616"/>
    </ligand>
</feature>
<proteinExistence type="inferred from homology"/>
<keyword evidence="6 8" id="KW-0067">ATP-binding</keyword>
<comment type="similarity">
    <text evidence="1 8">Belongs to the SELO family.</text>
</comment>
<comment type="catalytic activity">
    <reaction evidence="8">
        <text>L-tyrosyl-[protein] + ATP = O-(5'-adenylyl)-L-tyrosyl-[protein] + diphosphate</text>
        <dbReference type="Rhea" id="RHEA:54288"/>
        <dbReference type="Rhea" id="RHEA-COMP:10136"/>
        <dbReference type="Rhea" id="RHEA-COMP:13846"/>
        <dbReference type="ChEBI" id="CHEBI:30616"/>
        <dbReference type="ChEBI" id="CHEBI:33019"/>
        <dbReference type="ChEBI" id="CHEBI:46858"/>
        <dbReference type="ChEBI" id="CHEBI:83624"/>
        <dbReference type="EC" id="2.7.7.108"/>
    </reaction>
</comment>
<dbReference type="PANTHER" id="PTHR32057">
    <property type="entry name" value="PROTEIN ADENYLYLTRANSFERASE SELO, MITOCHONDRIAL"/>
    <property type="match status" value="1"/>
</dbReference>
<accession>A0A1Y5RUS4</accession>
<name>A0A1Y5RUS4_9RHOB</name>
<dbReference type="STRING" id="658057.SAMN04488032_102134"/>
<dbReference type="GO" id="GO:0070733">
    <property type="term" value="F:AMPylase activity"/>
    <property type="evidence" value="ECO:0007669"/>
    <property type="project" value="UniProtKB-EC"/>
</dbReference>
<evidence type="ECO:0000256" key="5">
    <source>
        <dbReference type="ARBA" id="ARBA00022741"/>
    </source>
</evidence>
<evidence type="ECO:0000256" key="4">
    <source>
        <dbReference type="ARBA" id="ARBA00022723"/>
    </source>
</evidence>
<evidence type="ECO:0000256" key="6">
    <source>
        <dbReference type="ARBA" id="ARBA00022840"/>
    </source>
</evidence>
<feature type="binding site" evidence="8">
    <location>
        <position position="106"/>
    </location>
    <ligand>
        <name>ATP</name>
        <dbReference type="ChEBI" id="CHEBI:30616"/>
    </ligand>
</feature>
<dbReference type="Proteomes" id="UP000193307">
    <property type="component" value="Unassembled WGS sequence"/>
</dbReference>
<keyword evidence="5 8" id="KW-0547">Nucleotide-binding</keyword>
<feature type="binding site" evidence="8">
    <location>
        <position position="84"/>
    </location>
    <ligand>
        <name>ATP</name>
        <dbReference type="ChEBI" id="CHEBI:30616"/>
    </ligand>
</feature>
<evidence type="ECO:0000256" key="2">
    <source>
        <dbReference type="ARBA" id="ARBA00022679"/>
    </source>
</evidence>
<sequence>MDIMTQFDNSYARLPERFFSKVDPTPVPTPEIILFNTKLAAQLGVSEWSERPDILAGNTVPTGADPLAQVYAAHQFGGWVPRLGDGRAILLGEVVTDQGRFDIQLKGAGRTPYSRSGDGRNWLGPVLREYIVSEFMAAMNVPTTRALAATATGARVQRERAYPGGVVTRVAASHIRVGTFQYFTAQGDTSAVKLLIDHVRERHFPQAADTLGVYESIVAAQAKLIAKWMGLGFVHGVMNTDNMAISGETIDYGPCAFIDSYASNACFSSIDHQGRYAFDQQSNIAGWNLAQLGSCFVPLLSEELGGQEAAVESLTDVLNSFPAIFQAEWRSVFGAKLGITSPDETDLELAQELLDLMQTQHADFTNVFAGLSTGTARDEFTDPSAFDLWFEKWQARVTLDDDARAAMNAANPKIIPRTHQLEQAIQAAIEGDFAPAQRLARVLSDPMHLSPDDIDLTRPPLTHEIVPNTFCGT</sequence>
<keyword evidence="2 8" id="KW-0808">Transferase</keyword>
<protein>
    <recommendedName>
        <fullName evidence="8">Protein nucleotidyltransferase YdiU</fullName>
        <ecNumber evidence="8">2.7.7.-</ecNumber>
    </recommendedName>
    <alternativeName>
        <fullName evidence="8">Protein adenylyltransferase YdiU</fullName>
        <ecNumber evidence="8">2.7.7.108</ecNumber>
    </alternativeName>
    <alternativeName>
        <fullName evidence="8">Protein uridylyltransferase YdiU</fullName>
        <ecNumber evidence="8">2.7.7.-</ecNumber>
    </alternativeName>
</protein>
<keyword evidence="4 8" id="KW-0479">Metal-binding</keyword>
<dbReference type="GO" id="GO:0030145">
    <property type="term" value="F:manganese ion binding"/>
    <property type="evidence" value="ECO:0007669"/>
    <property type="project" value="UniProtKB-UniRule"/>
</dbReference>
<dbReference type="GO" id="GO:0005524">
    <property type="term" value="F:ATP binding"/>
    <property type="evidence" value="ECO:0007669"/>
    <property type="project" value="UniProtKB-UniRule"/>
</dbReference>
<dbReference type="HAMAP" id="MF_00692">
    <property type="entry name" value="SelO"/>
    <property type="match status" value="1"/>
</dbReference>
<feature type="binding site" evidence="8">
    <location>
        <position position="251"/>
    </location>
    <ligand>
        <name>Mg(2+)</name>
        <dbReference type="ChEBI" id="CHEBI:18420"/>
    </ligand>
</feature>
<dbReference type="PANTHER" id="PTHR32057:SF14">
    <property type="entry name" value="PROTEIN ADENYLYLTRANSFERASE SELO, MITOCHONDRIAL"/>
    <property type="match status" value="1"/>
</dbReference>
<evidence type="ECO:0000256" key="8">
    <source>
        <dbReference type="HAMAP-Rule" id="MF_00692"/>
    </source>
</evidence>